<name>A0A4Y8UN18_9BACT</name>
<dbReference type="Gene3D" id="3.10.50.40">
    <property type="match status" value="1"/>
</dbReference>
<keyword evidence="3 5" id="KW-0697">Rotamase</keyword>
<evidence type="ECO:0000256" key="6">
    <source>
        <dbReference type="RuleBase" id="RU003915"/>
    </source>
</evidence>
<comment type="catalytic activity">
    <reaction evidence="1 5 6">
        <text>[protein]-peptidylproline (omega=180) = [protein]-peptidylproline (omega=0)</text>
        <dbReference type="Rhea" id="RHEA:16237"/>
        <dbReference type="Rhea" id="RHEA-COMP:10747"/>
        <dbReference type="Rhea" id="RHEA-COMP:10748"/>
        <dbReference type="ChEBI" id="CHEBI:83833"/>
        <dbReference type="ChEBI" id="CHEBI:83834"/>
        <dbReference type="EC" id="5.2.1.8"/>
    </reaction>
</comment>
<dbReference type="InterPro" id="IPR046357">
    <property type="entry name" value="PPIase_dom_sf"/>
</dbReference>
<feature type="chain" id="PRO_5021420971" description="Peptidyl-prolyl cis-trans isomerase" evidence="7">
    <location>
        <begin position="21"/>
        <end position="217"/>
    </location>
</feature>
<keyword evidence="7" id="KW-0732">Signal</keyword>
<evidence type="ECO:0000313" key="10">
    <source>
        <dbReference type="Proteomes" id="UP000297872"/>
    </source>
</evidence>
<dbReference type="PANTHER" id="PTHR43811:SF19">
    <property type="entry name" value="39 KDA FK506-BINDING NUCLEAR PROTEIN"/>
    <property type="match status" value="1"/>
</dbReference>
<dbReference type="OrthoDB" id="9814548at2"/>
<proteinExistence type="inferred from homology"/>
<dbReference type="GeneID" id="302996826"/>
<sequence>MNFKNIKYLFFLLMTVFVLSSCSETNEDESNSEFRNWQERNDKAFADTLAKARNGSSEWKVIRSWTLQNQTSTTEGQGAASTLKYNDDDYIVVHILKKGNSDANLLYTDSIQLSYRGRLIPSDSYANGYVFDQTFVADEYSSETAKPTKTTVNYGWIDGFTTALLGMHVGDHWQVFIPANLAYGSSVNSTIPAYSMLRFEMALTAYKRGKGSWITEE</sequence>
<evidence type="ECO:0000256" key="2">
    <source>
        <dbReference type="ARBA" id="ARBA00006577"/>
    </source>
</evidence>
<feature type="domain" description="PPIase FKBP-type" evidence="8">
    <location>
        <begin position="108"/>
        <end position="207"/>
    </location>
</feature>
<dbReference type="SUPFAM" id="SSF54534">
    <property type="entry name" value="FKBP-like"/>
    <property type="match status" value="1"/>
</dbReference>
<evidence type="ECO:0000256" key="5">
    <source>
        <dbReference type="PROSITE-ProRule" id="PRU00277"/>
    </source>
</evidence>
<comment type="caution">
    <text evidence="9">The sequence shown here is derived from an EMBL/GenBank/DDBJ whole genome shotgun (WGS) entry which is preliminary data.</text>
</comment>
<feature type="signal peptide" evidence="7">
    <location>
        <begin position="1"/>
        <end position="20"/>
    </location>
</feature>
<evidence type="ECO:0000259" key="8">
    <source>
        <dbReference type="PROSITE" id="PS50059"/>
    </source>
</evidence>
<evidence type="ECO:0000256" key="3">
    <source>
        <dbReference type="ARBA" id="ARBA00023110"/>
    </source>
</evidence>
<dbReference type="PANTHER" id="PTHR43811">
    <property type="entry name" value="FKBP-TYPE PEPTIDYL-PROLYL CIS-TRANS ISOMERASE FKPA"/>
    <property type="match status" value="1"/>
</dbReference>
<dbReference type="Pfam" id="PF00254">
    <property type="entry name" value="FKBP_C"/>
    <property type="match status" value="1"/>
</dbReference>
<evidence type="ECO:0000256" key="1">
    <source>
        <dbReference type="ARBA" id="ARBA00000971"/>
    </source>
</evidence>
<dbReference type="Proteomes" id="UP000297872">
    <property type="component" value="Unassembled WGS sequence"/>
</dbReference>
<evidence type="ECO:0000313" key="9">
    <source>
        <dbReference type="EMBL" id="TFH70246.1"/>
    </source>
</evidence>
<dbReference type="PROSITE" id="PS51257">
    <property type="entry name" value="PROKAR_LIPOPROTEIN"/>
    <property type="match status" value="1"/>
</dbReference>
<keyword evidence="10" id="KW-1185">Reference proteome</keyword>
<dbReference type="EMBL" id="SGVY01000080">
    <property type="protein sequence ID" value="TFH70246.1"/>
    <property type="molecule type" value="Genomic_DNA"/>
</dbReference>
<organism evidence="9 10">
    <name type="scientific">Segatella hominis</name>
    <dbReference type="NCBI Taxonomy" id="2518605"/>
    <lineage>
        <taxon>Bacteria</taxon>
        <taxon>Pseudomonadati</taxon>
        <taxon>Bacteroidota</taxon>
        <taxon>Bacteroidia</taxon>
        <taxon>Bacteroidales</taxon>
        <taxon>Prevotellaceae</taxon>
        <taxon>Segatella</taxon>
    </lineage>
</organism>
<evidence type="ECO:0000256" key="7">
    <source>
        <dbReference type="SAM" id="SignalP"/>
    </source>
</evidence>
<dbReference type="RefSeq" id="WP_134844624.1">
    <property type="nucleotide sequence ID" value="NZ_SGVY01000080.1"/>
</dbReference>
<evidence type="ECO:0000256" key="4">
    <source>
        <dbReference type="ARBA" id="ARBA00023235"/>
    </source>
</evidence>
<dbReference type="PROSITE" id="PS50059">
    <property type="entry name" value="FKBP_PPIASE"/>
    <property type="match status" value="1"/>
</dbReference>
<comment type="similarity">
    <text evidence="2 6">Belongs to the FKBP-type PPIase family.</text>
</comment>
<accession>A0A4Y8UN18</accession>
<dbReference type="InterPro" id="IPR001179">
    <property type="entry name" value="PPIase_FKBP_dom"/>
</dbReference>
<dbReference type="GO" id="GO:0003755">
    <property type="term" value="F:peptidyl-prolyl cis-trans isomerase activity"/>
    <property type="evidence" value="ECO:0007669"/>
    <property type="project" value="UniProtKB-UniRule"/>
</dbReference>
<keyword evidence="4 5" id="KW-0413">Isomerase</keyword>
<dbReference type="EC" id="5.2.1.8" evidence="6"/>
<protein>
    <recommendedName>
        <fullName evidence="6">Peptidyl-prolyl cis-trans isomerase</fullName>
        <ecNumber evidence="6">5.2.1.8</ecNumber>
    </recommendedName>
</protein>
<gene>
    <name evidence="9" type="ORF">EXN75_16325</name>
</gene>
<dbReference type="AlphaFoldDB" id="A0A4Y8UN18"/>
<reference evidence="9 10" key="1">
    <citation type="submission" date="2019-02" db="EMBL/GenBank/DDBJ databases">
        <title>Draft Genome Sequence of the Prevotella sp. BCRC 81118, Isolated from Human Feces.</title>
        <authorList>
            <person name="Huang C.-H."/>
        </authorList>
    </citation>
    <scope>NUCLEOTIDE SEQUENCE [LARGE SCALE GENOMIC DNA]</scope>
    <source>
        <strain evidence="9 10">BCRC 81118</strain>
    </source>
</reference>